<accession>A0AAF0QKW5</accession>
<reference evidence="1" key="1">
    <citation type="submission" date="2023-08" db="EMBL/GenBank/DDBJ databases">
        <title>A de novo genome assembly of Solanum verrucosum Schlechtendal, a Mexican diploid species geographically isolated from the other diploid A-genome species in potato relatives.</title>
        <authorList>
            <person name="Hosaka K."/>
        </authorList>
    </citation>
    <scope>NUCLEOTIDE SEQUENCE</scope>
    <source>
        <tissue evidence="1">Young leaves</tissue>
    </source>
</reference>
<proteinExistence type="predicted"/>
<sequence>MESLILGFQRLFQCHLGWGVWRSIRALWDSMEEELTLKVGNDIKVKFWKMFGSVKALGEVFPDLYSICNNPEAKISDCWTAQGWDLSFRRFLND</sequence>
<organism evidence="1 2">
    <name type="scientific">Solanum verrucosum</name>
    <dbReference type="NCBI Taxonomy" id="315347"/>
    <lineage>
        <taxon>Eukaryota</taxon>
        <taxon>Viridiplantae</taxon>
        <taxon>Streptophyta</taxon>
        <taxon>Embryophyta</taxon>
        <taxon>Tracheophyta</taxon>
        <taxon>Spermatophyta</taxon>
        <taxon>Magnoliopsida</taxon>
        <taxon>eudicotyledons</taxon>
        <taxon>Gunneridae</taxon>
        <taxon>Pentapetalae</taxon>
        <taxon>asterids</taxon>
        <taxon>lamiids</taxon>
        <taxon>Solanales</taxon>
        <taxon>Solanaceae</taxon>
        <taxon>Solanoideae</taxon>
        <taxon>Solaneae</taxon>
        <taxon>Solanum</taxon>
    </lineage>
</organism>
<dbReference type="EMBL" id="CP133615">
    <property type="protein sequence ID" value="WMV25707.1"/>
    <property type="molecule type" value="Genomic_DNA"/>
</dbReference>
<name>A0AAF0QKW5_SOLVR</name>
<evidence type="ECO:0000313" key="1">
    <source>
        <dbReference type="EMBL" id="WMV25707.1"/>
    </source>
</evidence>
<dbReference type="Proteomes" id="UP001234989">
    <property type="component" value="Chromosome 4"/>
</dbReference>
<dbReference type="AlphaFoldDB" id="A0AAF0QKW5"/>
<gene>
    <name evidence="1" type="ORF">MTR67_019092</name>
</gene>
<protein>
    <submittedName>
        <fullName evidence="1">Uncharacterized protein</fullName>
    </submittedName>
</protein>
<evidence type="ECO:0000313" key="2">
    <source>
        <dbReference type="Proteomes" id="UP001234989"/>
    </source>
</evidence>
<keyword evidence="2" id="KW-1185">Reference proteome</keyword>